<dbReference type="InterPro" id="IPR019734">
    <property type="entry name" value="TPR_rpt"/>
</dbReference>
<dbReference type="InterPro" id="IPR011990">
    <property type="entry name" value="TPR-like_helical_dom_sf"/>
</dbReference>
<dbReference type="Gene3D" id="3.40.50.2000">
    <property type="entry name" value="Glycogen Phosphorylase B"/>
    <property type="match status" value="1"/>
</dbReference>
<keyword evidence="7 8" id="KW-0802">TPR repeat</keyword>
<evidence type="ECO:0000256" key="8">
    <source>
        <dbReference type="PROSITE-ProRule" id="PRU00339"/>
    </source>
</evidence>
<dbReference type="NCBIfam" id="TIGR01444">
    <property type="entry name" value="fkbM_fam"/>
    <property type="match status" value="2"/>
</dbReference>
<evidence type="ECO:0000259" key="10">
    <source>
        <dbReference type="Pfam" id="PF05050"/>
    </source>
</evidence>
<dbReference type="PROSITE" id="PS50005">
    <property type="entry name" value="TPR"/>
    <property type="match status" value="4"/>
</dbReference>
<dbReference type="PANTHER" id="PTHR44835">
    <property type="entry name" value="UDP-N-ACETYLGLUCOSAMINE--PEPTIDE N-ACETYLGLUCOSAMINYLTRANSFERASE SPINDLY-RELATED"/>
    <property type="match status" value="1"/>
</dbReference>
<sequence>MQKKIKQAQKYLEWQKPDQAIAELKPTLDSDQIQKEFAWLPHHMMGIALSLKGEHESSANHLAEAVNYDSDQPETYHMLSVNYYNLGKYNEAEKYGQEAVSMKSSFLEAWLNLAKVYREQAKLEEALRCYKKVNKLDPKNADVAYHIGNIYKDLGDFKQAHKLFDYALEVDEDHCKAFLGKADVYKDTRRLEKAEELINEAKEKYGSSTAADVALAEICKGKGDYDRAISIYEELVRDGAENGLLYVNYAICLQEVGRFDESEKNYRHAIELLPDHTNPISNYLMGLHYNPQNEREYIFEEHVRLGERFKKFNQNGRSVPSNKSKNKKLKVGFVSGSFKRHPVGFMIVGALEQLSSGRFELYGYTADNKFDFVTRRIHKNIDVWRSIVGYDSKVVEEIIRDDEIDILVDLSGHASHSSFDVMAGEPAPIIVKWVGGLFNTTGIEAFDYLITDRFESPEGEDQYYTEKLVRMPDDYIVFTPPGYAPEVGDLPVLENDYITFGCFNNPTKVNEKIIEQWAKAMLRVGNSKLYLKSKQYDTASFRERVINMFADQGIEKERLLFEGQTSHTNHLNEYNKIDIALDPWPYSGGLTTCEALYMGVPVITMPGPTFAGRHSATHLMNAGLGNWVADNWDEYIEKTVALAQDCKRLAQERKQLRKKIRNSPVCDGKRFGAHLSVAFREMWKQWVEGHKNDTNNWQQKINIEPLTPAKVKALTDGPEEMPLLTPEQDSGGEENKVHSFAAETDKEEEQHTIEIKGDLSIIVPADLEVLSTYVFLEKEEWFEPELDFVQSYLQPGMYALDVGACFGGYALSMAKAVGKKGMITAFEPSARSRSYLEKSKLENKLSQLEVIGRGVSSKTGSLSFKEGESPELNQVSKEGEQKISVTTLDGWWNFAGQPEVEMIKVDVNGMEADVLKGASEMLAGVKPVVIASAENSEGCLDKLQEDFLQQDYRLYEYIPGPGVLAEYDSETGIDPYRMNLVAIAEDRVQEFKEAGWIFDEDVNLEATDQHRWKQMLESQPWAEHKIDEWADKVLAGTNEEYIKALNLVCTAEQIEISEKDSKSRSRKGAMMLTAAQKLIGLFNSGQAGIAAALTYVRVMSQLGKQRQAMEMMKQLMETVNSGKDISVQLPFLPPLPEQDQTVVKTTFPNWLTVRVVEAWIMLKNDTTHESSKEEQQMLKALEDNPEILNKVEKRILLIKRLNGEKDGISKINWKGRNGWFWNRIAEEQKGITKGETVNAEDNTPSQVIEVSLNYDYLGGGRTTKFRIPEKELFRLRNIFDDHEYSLPGNYGLQDNAVIVDIGANIGAFALYARQWNQLADIYCFEPNPLVRSMLKANTENIARVTTEFCALGESEGELTLFQHPYNTGATTTSHKVPGANEVNVEVKKASEALKEKGIKGIDVLKIDTEGAEIPILKGMEELLVDTKIIMLEYHSEEDRRDIDELLDDFCIYDAEVPGLGGVGTVKYINKQLLSE</sequence>
<evidence type="ECO:0000256" key="1">
    <source>
        <dbReference type="ARBA" id="ARBA00004922"/>
    </source>
</evidence>
<dbReference type="InterPro" id="IPR051939">
    <property type="entry name" value="Glycosyltr_41/O-GlcNAc_trsf"/>
</dbReference>
<keyword evidence="4" id="KW-0328">Glycosyltransferase</keyword>
<dbReference type="Gene3D" id="1.25.40.10">
    <property type="entry name" value="Tetratricopeptide repeat domain"/>
    <property type="match status" value="2"/>
</dbReference>
<keyword evidence="5" id="KW-0808">Transferase</keyword>
<dbReference type="InterPro" id="IPR029063">
    <property type="entry name" value="SAM-dependent_MTases_sf"/>
</dbReference>
<feature type="coiled-coil region" evidence="9">
    <location>
        <begin position="184"/>
        <end position="211"/>
    </location>
</feature>
<dbReference type="Pfam" id="PF13414">
    <property type="entry name" value="TPR_11"/>
    <property type="match status" value="1"/>
</dbReference>
<dbReference type="SMART" id="SM00028">
    <property type="entry name" value="TPR"/>
    <property type="match status" value="6"/>
</dbReference>
<feature type="domain" description="Methyltransferase FkbM" evidence="10">
    <location>
        <begin position="1300"/>
        <end position="1445"/>
    </location>
</feature>
<dbReference type="InterPro" id="IPR006342">
    <property type="entry name" value="FkbM_mtfrase"/>
</dbReference>
<comment type="caution">
    <text evidence="12">The sequence shown here is derived from an EMBL/GenBank/DDBJ whole genome shotgun (WGS) entry which is preliminary data.</text>
</comment>
<dbReference type="Pfam" id="PF13176">
    <property type="entry name" value="TPR_7"/>
    <property type="match status" value="1"/>
</dbReference>
<dbReference type="PROSITE" id="PS50293">
    <property type="entry name" value="TPR_REGION"/>
    <property type="match status" value="2"/>
</dbReference>
<dbReference type="EMBL" id="JAGGJA010000001">
    <property type="protein sequence ID" value="MCW9705343.1"/>
    <property type="molecule type" value="Genomic_DNA"/>
</dbReference>
<dbReference type="SUPFAM" id="SSF53335">
    <property type="entry name" value="S-adenosyl-L-methionine-dependent methyltransferases"/>
    <property type="match status" value="2"/>
</dbReference>
<accession>A0ABT3PHT6</accession>
<organism evidence="12 13">
    <name type="scientific">Fodinibius salsisoli</name>
    <dbReference type="NCBI Taxonomy" id="2820877"/>
    <lineage>
        <taxon>Bacteria</taxon>
        <taxon>Pseudomonadati</taxon>
        <taxon>Balneolota</taxon>
        <taxon>Balneolia</taxon>
        <taxon>Balneolales</taxon>
        <taxon>Balneolaceae</taxon>
        <taxon>Fodinibius</taxon>
    </lineage>
</organism>
<feature type="repeat" description="TPR" evidence="8">
    <location>
        <begin position="107"/>
        <end position="140"/>
    </location>
</feature>
<feature type="repeat" description="TPR" evidence="8">
    <location>
        <begin position="243"/>
        <end position="276"/>
    </location>
</feature>
<dbReference type="SUPFAM" id="SSF48452">
    <property type="entry name" value="TPR-like"/>
    <property type="match status" value="2"/>
</dbReference>
<dbReference type="Pfam" id="PF13844">
    <property type="entry name" value="Glyco_transf_41"/>
    <property type="match status" value="2"/>
</dbReference>
<evidence type="ECO:0000256" key="5">
    <source>
        <dbReference type="ARBA" id="ARBA00022679"/>
    </source>
</evidence>
<dbReference type="PANTHER" id="PTHR44835:SF1">
    <property type="entry name" value="PROTEIN O-GLCNAC TRANSFERASE"/>
    <property type="match status" value="1"/>
</dbReference>
<evidence type="ECO:0000256" key="6">
    <source>
        <dbReference type="ARBA" id="ARBA00022737"/>
    </source>
</evidence>
<evidence type="ECO:0000313" key="13">
    <source>
        <dbReference type="Proteomes" id="UP001207918"/>
    </source>
</evidence>
<dbReference type="Gene3D" id="3.40.50.150">
    <property type="entry name" value="Vaccinia Virus protein VP39"/>
    <property type="match status" value="2"/>
</dbReference>
<dbReference type="RefSeq" id="WP_265764005.1">
    <property type="nucleotide sequence ID" value="NZ_JAGGJA010000001.1"/>
</dbReference>
<protein>
    <recommendedName>
        <fullName evidence="3">protein O-GlcNAc transferase</fullName>
        <ecNumber evidence="3">2.4.1.255</ecNumber>
    </recommendedName>
</protein>
<comment type="similarity">
    <text evidence="2">Belongs to the glycosyltransferase 41 family. O-GlcNAc transferase subfamily.</text>
</comment>
<feature type="repeat" description="TPR" evidence="8">
    <location>
        <begin position="73"/>
        <end position="106"/>
    </location>
</feature>
<keyword evidence="9" id="KW-0175">Coiled coil</keyword>
<keyword evidence="6" id="KW-0677">Repeat</keyword>
<dbReference type="Proteomes" id="UP001207918">
    <property type="component" value="Unassembled WGS sequence"/>
</dbReference>
<proteinExistence type="inferred from homology"/>
<gene>
    <name evidence="12" type="ORF">J6I44_00690</name>
</gene>
<dbReference type="EC" id="2.4.1.255" evidence="3"/>
<evidence type="ECO:0000256" key="7">
    <source>
        <dbReference type="ARBA" id="ARBA00022803"/>
    </source>
</evidence>
<evidence type="ECO:0000256" key="2">
    <source>
        <dbReference type="ARBA" id="ARBA00005386"/>
    </source>
</evidence>
<comment type="pathway">
    <text evidence="1">Protein modification; protein glycosylation.</text>
</comment>
<feature type="domain" description="O-GlcNAc transferase C-terminal" evidence="11">
    <location>
        <begin position="493"/>
        <end position="673"/>
    </location>
</feature>
<dbReference type="InterPro" id="IPR029489">
    <property type="entry name" value="OGT/SEC/SPY_C"/>
</dbReference>
<evidence type="ECO:0000256" key="9">
    <source>
        <dbReference type="SAM" id="Coils"/>
    </source>
</evidence>
<dbReference type="Pfam" id="PF13374">
    <property type="entry name" value="TPR_10"/>
    <property type="match status" value="1"/>
</dbReference>
<dbReference type="Gene3D" id="3.40.50.11380">
    <property type="match status" value="1"/>
</dbReference>
<evidence type="ECO:0000313" key="12">
    <source>
        <dbReference type="EMBL" id="MCW9705343.1"/>
    </source>
</evidence>
<keyword evidence="12" id="KW-0489">Methyltransferase</keyword>
<feature type="domain" description="Methyltransferase FkbM" evidence="10">
    <location>
        <begin position="801"/>
        <end position="930"/>
    </location>
</feature>
<dbReference type="Pfam" id="PF05050">
    <property type="entry name" value="Methyltransf_21"/>
    <property type="match status" value="2"/>
</dbReference>
<feature type="repeat" description="TPR" evidence="8">
    <location>
        <begin position="141"/>
        <end position="174"/>
    </location>
</feature>
<dbReference type="GO" id="GO:0032259">
    <property type="term" value="P:methylation"/>
    <property type="evidence" value="ECO:0007669"/>
    <property type="project" value="UniProtKB-KW"/>
</dbReference>
<name>A0ABT3PHT6_9BACT</name>
<feature type="domain" description="O-GlcNAc transferase C-terminal" evidence="11">
    <location>
        <begin position="308"/>
        <end position="477"/>
    </location>
</feature>
<reference evidence="12 13" key="1">
    <citation type="submission" date="2021-03" db="EMBL/GenBank/DDBJ databases">
        <title>Aliifodinibius sp. nov., a new bacterium isolated from saline soil.</title>
        <authorList>
            <person name="Galisteo C."/>
            <person name="De La Haba R."/>
            <person name="Sanchez-Porro C."/>
            <person name="Ventosa A."/>
        </authorList>
    </citation>
    <scope>NUCLEOTIDE SEQUENCE [LARGE SCALE GENOMIC DNA]</scope>
    <source>
        <strain evidence="12 13">1BSP15-2V2</strain>
    </source>
</reference>
<evidence type="ECO:0000259" key="11">
    <source>
        <dbReference type="Pfam" id="PF13844"/>
    </source>
</evidence>
<dbReference type="SUPFAM" id="SSF53756">
    <property type="entry name" value="UDP-Glycosyltransferase/glycogen phosphorylase"/>
    <property type="match status" value="1"/>
</dbReference>
<keyword evidence="13" id="KW-1185">Reference proteome</keyword>
<evidence type="ECO:0000256" key="3">
    <source>
        <dbReference type="ARBA" id="ARBA00011970"/>
    </source>
</evidence>
<dbReference type="GO" id="GO:0008168">
    <property type="term" value="F:methyltransferase activity"/>
    <property type="evidence" value="ECO:0007669"/>
    <property type="project" value="UniProtKB-KW"/>
</dbReference>
<evidence type="ECO:0000256" key="4">
    <source>
        <dbReference type="ARBA" id="ARBA00022676"/>
    </source>
</evidence>